<name>A0A3R9R402_9BACT</name>
<dbReference type="OrthoDB" id="9780269at2"/>
<organism evidence="2 3">
    <name type="scientific">Edaphobacter aggregans</name>
    <dbReference type="NCBI Taxonomy" id="570835"/>
    <lineage>
        <taxon>Bacteria</taxon>
        <taxon>Pseudomonadati</taxon>
        <taxon>Acidobacteriota</taxon>
        <taxon>Terriglobia</taxon>
        <taxon>Terriglobales</taxon>
        <taxon>Acidobacteriaceae</taxon>
        <taxon>Edaphobacter</taxon>
    </lineage>
</organism>
<dbReference type="Gene3D" id="3.40.50.1820">
    <property type="entry name" value="alpha/beta hydrolase"/>
    <property type="match status" value="1"/>
</dbReference>
<feature type="domain" description="Serine aminopeptidase S33" evidence="1">
    <location>
        <begin position="48"/>
        <end position="149"/>
    </location>
</feature>
<dbReference type="Proteomes" id="UP000269669">
    <property type="component" value="Unassembled WGS sequence"/>
</dbReference>
<sequence length="271" mass="30717">MQTQLHQEISLPEQAGYFTVPGAELYAVLHQVPDPVARVLLVGPFASGRHFSYHPWVRWARYLAARRIEVLRYDYRGIGESTGVFEEMSFENWSEDVQLLADWVIRRSPSVPLVLHGLELGAILAARCFHKGTGDALLLWSPPANANQALRSSLLYWAGLGQLNESPENRKTVSEYIRQLEEGSFIEVQGYQWSSRLWRDSFHFDLPATMRDESSCESYKKPIKVIKLGKEAAPLVKSHFGNGEARDFSCLYSSNYDWIAGALALSHRGMQ</sequence>
<accession>A0A3R9R402</accession>
<dbReference type="EMBL" id="RSDW01000001">
    <property type="protein sequence ID" value="RSL17405.1"/>
    <property type="molecule type" value="Genomic_DNA"/>
</dbReference>
<dbReference type="InterPro" id="IPR022742">
    <property type="entry name" value="Hydrolase_4"/>
</dbReference>
<dbReference type="Pfam" id="PF12146">
    <property type="entry name" value="Hydrolase_4"/>
    <property type="match status" value="1"/>
</dbReference>
<evidence type="ECO:0000313" key="2">
    <source>
        <dbReference type="EMBL" id="RSL17405.1"/>
    </source>
</evidence>
<proteinExistence type="predicted"/>
<keyword evidence="3" id="KW-1185">Reference proteome</keyword>
<keyword evidence="2" id="KW-0378">Hydrolase</keyword>
<keyword evidence="2" id="KW-0645">Protease</keyword>
<dbReference type="InterPro" id="IPR029058">
    <property type="entry name" value="AB_hydrolase_fold"/>
</dbReference>
<comment type="caution">
    <text evidence="2">The sequence shown here is derived from an EMBL/GenBank/DDBJ whole genome shotgun (WGS) entry which is preliminary data.</text>
</comment>
<reference evidence="2 3" key="1">
    <citation type="submission" date="2018-12" db="EMBL/GenBank/DDBJ databases">
        <title>Sequencing of bacterial isolates from soil warming experiment in Harvard Forest, Massachusetts, USA.</title>
        <authorList>
            <person name="Deangelis K."/>
        </authorList>
    </citation>
    <scope>NUCLEOTIDE SEQUENCE [LARGE SCALE GENOMIC DNA]</scope>
    <source>
        <strain evidence="2 3">EB153</strain>
    </source>
</reference>
<evidence type="ECO:0000259" key="1">
    <source>
        <dbReference type="Pfam" id="PF12146"/>
    </source>
</evidence>
<keyword evidence="2" id="KW-0031">Aminopeptidase</keyword>
<evidence type="ECO:0000313" key="3">
    <source>
        <dbReference type="Proteomes" id="UP000269669"/>
    </source>
</evidence>
<dbReference type="AlphaFoldDB" id="A0A3R9R402"/>
<dbReference type="SUPFAM" id="SSF53474">
    <property type="entry name" value="alpha/beta-Hydrolases"/>
    <property type="match status" value="1"/>
</dbReference>
<dbReference type="RefSeq" id="WP_125485897.1">
    <property type="nucleotide sequence ID" value="NZ_RSDW01000001.1"/>
</dbReference>
<dbReference type="GO" id="GO:0004177">
    <property type="term" value="F:aminopeptidase activity"/>
    <property type="evidence" value="ECO:0007669"/>
    <property type="project" value="UniProtKB-KW"/>
</dbReference>
<gene>
    <name evidence="2" type="ORF">EDE15_2937</name>
</gene>
<protein>
    <submittedName>
        <fullName evidence="2">Serine aminopeptidase S33 family</fullName>
    </submittedName>
</protein>